<geneLocation type="plasmid" evidence="1">
    <name>p717068-IMP</name>
</geneLocation>
<sequence length="299" mass="32559">MPLLRDEAAKLSQDDMVRGIIEEFADKDDLFGILPFSPTTGKALVYNREKTLATGDWLDPNDEVKEGASTFDEVTTRLRILIGDVDVDKFIDGTMSDVNSQKAIQIASKVKGMRTQFRDALINGLQANKQFDGLNALVHANQVINVGGHDMAFSMFDELTDAIRLGANCVMMRSEHIRAYKAMLRLMGGNTGGLIQLPNFDRPILAHDGVPIIANDFIKKVDGKADIFAFHLDEHAGLHGLFASQHPAGFSIEDIGTVQNKDATRTRIKMYVGMALKSTHALAKLSGVKLPAAPAPIGG</sequence>
<dbReference type="EMBL" id="MN629346">
    <property type="protein sequence ID" value="QJR99826.1"/>
    <property type="molecule type" value="Genomic_DNA"/>
</dbReference>
<proteinExistence type="predicted"/>
<accession>A0A6M4NPR1</accession>
<protein>
    <submittedName>
        <fullName evidence="1">Phage major capsid protein</fullName>
    </submittedName>
</protein>
<dbReference type="AlphaFoldDB" id="A0A6M4NPR1"/>
<organism evidence="1">
    <name type="scientific">Aeromonas caviae</name>
    <name type="common">Aeromonas punctata</name>
    <dbReference type="NCBI Taxonomy" id="648"/>
    <lineage>
        <taxon>Bacteria</taxon>
        <taxon>Pseudomonadati</taxon>
        <taxon>Pseudomonadota</taxon>
        <taxon>Gammaproteobacteria</taxon>
        <taxon>Aeromonadales</taxon>
        <taxon>Aeromonadaceae</taxon>
        <taxon>Aeromonas</taxon>
    </lineage>
</organism>
<name>A0A6M4NPR1_AERCA</name>
<dbReference type="SUPFAM" id="SSF56563">
    <property type="entry name" value="Major capsid protein gp5"/>
    <property type="match status" value="1"/>
</dbReference>
<dbReference type="RefSeq" id="WP_181715836.1">
    <property type="nucleotide sequence ID" value="NZ_CP091177.1"/>
</dbReference>
<keyword evidence="1" id="KW-0614">Plasmid</keyword>
<dbReference type="InterPro" id="IPR048813">
    <property type="entry name" value="GP7-like"/>
</dbReference>
<evidence type="ECO:0000313" key="1">
    <source>
        <dbReference type="EMBL" id="QJR99826.1"/>
    </source>
</evidence>
<reference evidence="1" key="1">
    <citation type="submission" date="2019-10" db="EMBL/GenBank/DDBJ databases">
        <authorList>
            <person name="Zhou D."/>
            <person name="Cheng Q."/>
        </authorList>
    </citation>
    <scope>NUCLEOTIDE SEQUENCE</scope>
    <source>
        <strain evidence="1">1507-17068</strain>
        <plasmid evidence="1">p717068-IMP</plasmid>
    </source>
</reference>
<dbReference type="NCBIfam" id="NF045672">
    <property type="entry name" value="MCP_gp7_epsi_15"/>
    <property type="match status" value="1"/>
</dbReference>
<gene>
    <name evidence="1" type="primary">pmc1</name>
</gene>